<dbReference type="EMBL" id="JANBVO010000041">
    <property type="protein sequence ID" value="KAJ9134757.1"/>
    <property type="molecule type" value="Genomic_DNA"/>
</dbReference>
<dbReference type="AlphaFoldDB" id="A0AA38VMC2"/>
<keyword evidence="3" id="KW-1185">Reference proteome</keyword>
<organism evidence="2 3">
    <name type="scientific">Pleurostoma richardsiae</name>
    <dbReference type="NCBI Taxonomy" id="41990"/>
    <lineage>
        <taxon>Eukaryota</taxon>
        <taxon>Fungi</taxon>
        <taxon>Dikarya</taxon>
        <taxon>Ascomycota</taxon>
        <taxon>Pezizomycotina</taxon>
        <taxon>Sordariomycetes</taxon>
        <taxon>Sordariomycetidae</taxon>
        <taxon>Calosphaeriales</taxon>
        <taxon>Pleurostomataceae</taxon>
        <taxon>Pleurostoma</taxon>
    </lineage>
</organism>
<evidence type="ECO:0000313" key="2">
    <source>
        <dbReference type="EMBL" id="KAJ9134757.1"/>
    </source>
</evidence>
<sequence>MNQHPADASVQKVLRATGSNVMTVEAVRPLPSARLQRVYEVKLVDHDPLVLVLEPPAMLRLLRSEQWLIRSEAEAARWIRSALSGGDRAAPIDGRILCDELECISSSTGGRASEKYVAESADDLDLLKLLPSLLCHSQASNVLGSAFNLLSRTPGQAISSLPKPLTGTERKHVDFETGRLVRRLSQLTSPSGKFGPLVAVLTPPPDFKPLGGADNACPFYGQGASNWSAAFQSILEGVLRDGEDMAVTVAYSAIRRHFRRFGHLLDGVTIPRLVIIDAAEDSNTMVVLSRTGDPQLLRDARLDIHELCRDEDDFDEQQKTPGEESTGTTSEVVVAGLRDWSSCIFADPLMATVFCTQPSAEFYRGFSGRTRDGKDDETRPEFDLIEDRDSADIRLLLYQCYHATSAIVREFYRPQIDSTSRELAARRKLSEVLAKLERVEEDPKRRHRRPSAELSPAKRPKSADHDGNTRGAQNKSG</sequence>
<evidence type="ECO:0000256" key="1">
    <source>
        <dbReference type="SAM" id="MobiDB-lite"/>
    </source>
</evidence>
<proteinExistence type="predicted"/>
<comment type="caution">
    <text evidence="2">The sequence shown here is derived from an EMBL/GenBank/DDBJ whole genome shotgun (WGS) entry which is preliminary data.</text>
</comment>
<evidence type="ECO:0000313" key="3">
    <source>
        <dbReference type="Proteomes" id="UP001174694"/>
    </source>
</evidence>
<protein>
    <submittedName>
        <fullName evidence="2">Uncharacterized protein</fullName>
    </submittedName>
</protein>
<gene>
    <name evidence="2" type="ORF">NKR23_g9925</name>
</gene>
<reference evidence="2" key="1">
    <citation type="submission" date="2022-07" db="EMBL/GenBank/DDBJ databases">
        <title>Fungi with potential for degradation of polypropylene.</title>
        <authorList>
            <person name="Gostincar C."/>
        </authorList>
    </citation>
    <scope>NUCLEOTIDE SEQUENCE</scope>
    <source>
        <strain evidence="2">EXF-13308</strain>
    </source>
</reference>
<feature type="region of interest" description="Disordered" evidence="1">
    <location>
        <begin position="439"/>
        <end position="477"/>
    </location>
</feature>
<accession>A0AA38VMC2</accession>
<name>A0AA38VMC2_9PEZI</name>
<dbReference type="Proteomes" id="UP001174694">
    <property type="component" value="Unassembled WGS sequence"/>
</dbReference>